<keyword evidence="2" id="KW-1185">Reference proteome</keyword>
<evidence type="ECO:0000313" key="1">
    <source>
        <dbReference type="EMBL" id="KDR20065.1"/>
    </source>
</evidence>
<organism evidence="1 2">
    <name type="scientific">Zootermopsis nevadensis</name>
    <name type="common">Dampwood termite</name>
    <dbReference type="NCBI Taxonomy" id="136037"/>
    <lineage>
        <taxon>Eukaryota</taxon>
        <taxon>Metazoa</taxon>
        <taxon>Ecdysozoa</taxon>
        <taxon>Arthropoda</taxon>
        <taxon>Hexapoda</taxon>
        <taxon>Insecta</taxon>
        <taxon>Pterygota</taxon>
        <taxon>Neoptera</taxon>
        <taxon>Polyneoptera</taxon>
        <taxon>Dictyoptera</taxon>
        <taxon>Blattodea</taxon>
        <taxon>Blattoidea</taxon>
        <taxon>Termitoidae</taxon>
        <taxon>Termopsidae</taxon>
        <taxon>Zootermopsis</taxon>
    </lineage>
</organism>
<dbReference type="Proteomes" id="UP000027135">
    <property type="component" value="Unassembled WGS sequence"/>
</dbReference>
<gene>
    <name evidence="1" type="ORF">L798_05458</name>
</gene>
<name>A0A067RI35_ZOONE</name>
<accession>A0A067RI35</accession>
<protein>
    <submittedName>
        <fullName evidence="1">Uncharacterized protein</fullName>
    </submittedName>
</protein>
<evidence type="ECO:0000313" key="2">
    <source>
        <dbReference type="Proteomes" id="UP000027135"/>
    </source>
</evidence>
<proteinExistence type="predicted"/>
<dbReference type="InParanoid" id="A0A067RI35"/>
<dbReference type="EMBL" id="KK852620">
    <property type="protein sequence ID" value="KDR20065.1"/>
    <property type="molecule type" value="Genomic_DNA"/>
</dbReference>
<dbReference type="AlphaFoldDB" id="A0A067RI35"/>
<reference evidence="1 2" key="1">
    <citation type="journal article" date="2014" name="Nat. Commun.">
        <title>Molecular traces of alternative social organization in a termite genome.</title>
        <authorList>
            <person name="Terrapon N."/>
            <person name="Li C."/>
            <person name="Robertson H.M."/>
            <person name="Ji L."/>
            <person name="Meng X."/>
            <person name="Booth W."/>
            <person name="Chen Z."/>
            <person name="Childers C.P."/>
            <person name="Glastad K.M."/>
            <person name="Gokhale K."/>
            <person name="Gowin J."/>
            <person name="Gronenberg W."/>
            <person name="Hermansen R.A."/>
            <person name="Hu H."/>
            <person name="Hunt B.G."/>
            <person name="Huylmans A.K."/>
            <person name="Khalil S.M."/>
            <person name="Mitchell R.D."/>
            <person name="Munoz-Torres M.C."/>
            <person name="Mustard J.A."/>
            <person name="Pan H."/>
            <person name="Reese J.T."/>
            <person name="Scharf M.E."/>
            <person name="Sun F."/>
            <person name="Vogel H."/>
            <person name="Xiao J."/>
            <person name="Yang W."/>
            <person name="Yang Z."/>
            <person name="Yang Z."/>
            <person name="Zhou J."/>
            <person name="Zhu J."/>
            <person name="Brent C.S."/>
            <person name="Elsik C.G."/>
            <person name="Goodisman M.A."/>
            <person name="Liberles D.A."/>
            <person name="Roe R.M."/>
            <person name="Vargo E.L."/>
            <person name="Vilcinskas A."/>
            <person name="Wang J."/>
            <person name="Bornberg-Bauer E."/>
            <person name="Korb J."/>
            <person name="Zhang G."/>
            <person name="Liebig J."/>
        </authorList>
    </citation>
    <scope>NUCLEOTIDE SEQUENCE [LARGE SCALE GENOMIC DNA]</scope>
    <source>
        <tissue evidence="1">Whole organism</tissue>
    </source>
</reference>
<sequence length="86" mass="10188">MYLGRGKHRWIGGQIIPTRRWMALLWIVASFRLVDSLRSFHFLWRPNQHKSIASAFCEGTKRINRNLTQGDRPMFVNTSQKRYPQG</sequence>